<dbReference type="NCBIfam" id="TIGR02185">
    <property type="entry name" value="Trep_Strep"/>
    <property type="match status" value="1"/>
</dbReference>
<dbReference type="EMBL" id="BAAACR010000018">
    <property type="protein sequence ID" value="GAA0218504.1"/>
    <property type="molecule type" value="Genomic_DNA"/>
</dbReference>
<feature type="transmembrane region" description="Helical" evidence="1">
    <location>
        <begin position="115"/>
        <end position="136"/>
    </location>
</feature>
<keyword evidence="1" id="KW-0812">Transmembrane</keyword>
<evidence type="ECO:0000313" key="3">
    <source>
        <dbReference type="Proteomes" id="UP001500399"/>
    </source>
</evidence>
<feature type="transmembrane region" description="Helical" evidence="1">
    <location>
        <begin position="39"/>
        <end position="56"/>
    </location>
</feature>
<gene>
    <name evidence="2" type="ORF">GCM10008919_22070</name>
</gene>
<protein>
    <submittedName>
        <fullName evidence="2">MptD family putative ECF transporter S component</fullName>
    </submittedName>
</protein>
<dbReference type="Proteomes" id="UP001500399">
    <property type="component" value="Unassembled WGS sequence"/>
</dbReference>
<proteinExistence type="predicted"/>
<keyword evidence="1" id="KW-1133">Transmembrane helix</keyword>
<dbReference type="RefSeq" id="WP_304988206.1">
    <property type="nucleotide sequence ID" value="NZ_BAAACR010000018.1"/>
</dbReference>
<dbReference type="InterPro" id="IPR011733">
    <property type="entry name" value="CHP02185_IM"/>
</dbReference>
<dbReference type="Pfam" id="PF09605">
    <property type="entry name" value="Trep_Strep"/>
    <property type="match status" value="1"/>
</dbReference>
<organism evidence="2 3">
    <name type="scientific">Selenomonas dianae</name>
    <dbReference type="NCBI Taxonomy" id="135079"/>
    <lineage>
        <taxon>Bacteria</taxon>
        <taxon>Bacillati</taxon>
        <taxon>Bacillota</taxon>
        <taxon>Negativicutes</taxon>
        <taxon>Selenomonadales</taxon>
        <taxon>Selenomonadaceae</taxon>
        <taxon>Selenomonas</taxon>
    </lineage>
</organism>
<comment type="caution">
    <text evidence="2">The sequence shown here is derived from an EMBL/GenBank/DDBJ whole genome shotgun (WGS) entry which is preliminary data.</text>
</comment>
<accession>A0ABP3CYH6</accession>
<reference evidence="3" key="1">
    <citation type="journal article" date="2019" name="Int. J. Syst. Evol. Microbiol.">
        <title>The Global Catalogue of Microorganisms (GCM) 10K type strain sequencing project: providing services to taxonomists for standard genome sequencing and annotation.</title>
        <authorList>
            <consortium name="The Broad Institute Genomics Platform"/>
            <consortium name="The Broad Institute Genome Sequencing Center for Infectious Disease"/>
            <person name="Wu L."/>
            <person name="Ma J."/>
        </authorList>
    </citation>
    <scope>NUCLEOTIDE SEQUENCE [LARGE SCALE GENOMIC DNA]</scope>
    <source>
        <strain evidence="3">JCM 8542</strain>
    </source>
</reference>
<feature type="transmembrane region" description="Helical" evidence="1">
    <location>
        <begin position="9"/>
        <end position="33"/>
    </location>
</feature>
<keyword evidence="1" id="KW-0472">Membrane</keyword>
<feature type="transmembrane region" description="Helical" evidence="1">
    <location>
        <begin position="86"/>
        <end position="103"/>
    </location>
</feature>
<evidence type="ECO:0000313" key="2">
    <source>
        <dbReference type="EMBL" id="GAA0218504.1"/>
    </source>
</evidence>
<sequence length="195" mass="20817">MNAWKISDFVLIGILSALYGVLVLGIGALTVLLSPAMHALSPALIGVLLGTVFLFVVKKIPKFGAITLFAAISTALFAGFSGMMYVPFVGSVTAVALAVDLAVRALGQRIPILAAGYGLIQASYVFGGAIPMLFFLEQNIQRWQEMGMDMQTIQHFVEHSTGVFLAAGMGIAFMGGFIGVYIGKRILKKHFKELS</sequence>
<feature type="transmembrane region" description="Helical" evidence="1">
    <location>
        <begin position="63"/>
        <end position="80"/>
    </location>
</feature>
<evidence type="ECO:0000256" key="1">
    <source>
        <dbReference type="SAM" id="Phobius"/>
    </source>
</evidence>
<keyword evidence="3" id="KW-1185">Reference proteome</keyword>
<name>A0ABP3CYH6_9FIRM</name>
<feature type="transmembrane region" description="Helical" evidence="1">
    <location>
        <begin position="156"/>
        <end position="182"/>
    </location>
</feature>